<accession>A0A6C0F655</accession>
<organism evidence="1">
    <name type="scientific">viral metagenome</name>
    <dbReference type="NCBI Taxonomy" id="1070528"/>
    <lineage>
        <taxon>unclassified sequences</taxon>
        <taxon>metagenomes</taxon>
        <taxon>organismal metagenomes</taxon>
    </lineage>
</organism>
<dbReference type="AlphaFoldDB" id="A0A6C0F655"/>
<proteinExistence type="predicted"/>
<protein>
    <recommendedName>
        <fullName evidence="2">Glycosyltransferase</fullName>
    </recommendedName>
</protein>
<sequence>MESTLFYLAKPTYGGWVTFTAHLHKLTQSPICKVSKRTEKNKRCFGYDSQYQNVSVEDAIQAKDILITAVDKHYWDILPKFPKSTSIVIHDPTECQPNKKKPNPLVQSGEHGDPLLKTFHVITIRKSVQQYLKQVYKINAEYKPHPFYISPETSTTVGMGYPFVSIARIDFDKHTDILLQANQQLMDANKPPIYLFGSENRLYVYHKLTSLKFHDYWKGKFPKTIEPSFNGCSILKDAKYMIDMSIIKKDGGGTQYSFLEAIHGNCVLILHTEWISHPQSVFVANVNCLAVSDADQLAKILINDIDDKLYQRILKNSRKLLVQHSKVQW</sequence>
<dbReference type="EMBL" id="MN738786">
    <property type="protein sequence ID" value="QHT36672.1"/>
    <property type="molecule type" value="Genomic_DNA"/>
</dbReference>
<reference evidence="1" key="1">
    <citation type="journal article" date="2020" name="Nature">
        <title>Giant virus diversity and host interactions through global metagenomics.</title>
        <authorList>
            <person name="Schulz F."/>
            <person name="Roux S."/>
            <person name="Paez-Espino D."/>
            <person name="Jungbluth S."/>
            <person name="Walsh D.A."/>
            <person name="Denef V.J."/>
            <person name="McMahon K.D."/>
            <person name="Konstantinidis K.T."/>
            <person name="Eloe-Fadrosh E.A."/>
            <person name="Kyrpides N.C."/>
            <person name="Woyke T."/>
        </authorList>
    </citation>
    <scope>NUCLEOTIDE SEQUENCE</scope>
    <source>
        <strain evidence="1">GVMAG-S-ERX555967-130</strain>
    </source>
</reference>
<evidence type="ECO:0000313" key="1">
    <source>
        <dbReference type="EMBL" id="QHT36672.1"/>
    </source>
</evidence>
<evidence type="ECO:0008006" key="2">
    <source>
        <dbReference type="Google" id="ProtNLM"/>
    </source>
</evidence>
<name>A0A6C0F655_9ZZZZ</name>